<comment type="subcellular location">
    <subcellularLocation>
        <location evidence="2">Endomembrane system</location>
        <topology evidence="2">Multi-pass membrane protein</topology>
    </subcellularLocation>
</comment>
<evidence type="ECO:0000256" key="11">
    <source>
        <dbReference type="ARBA" id="ARBA00023180"/>
    </source>
</evidence>
<keyword evidence="7" id="KW-0378">Hydrolase</keyword>
<dbReference type="InterPro" id="IPR036259">
    <property type="entry name" value="MFS_trans_sf"/>
</dbReference>
<name>A0A1B0AKK3_9MUSC</name>
<dbReference type="InterPro" id="IPR017850">
    <property type="entry name" value="Alkaline_phosphatase_core_sf"/>
</dbReference>
<comment type="similarity">
    <text evidence="4">Belongs to the sulfatase family.</text>
</comment>
<dbReference type="SUPFAM" id="SSF53649">
    <property type="entry name" value="Alkaline phosphatase-like"/>
    <property type="match status" value="1"/>
</dbReference>
<dbReference type="GO" id="GO:0008484">
    <property type="term" value="F:sulfuric ester hydrolase activity"/>
    <property type="evidence" value="ECO:0007669"/>
    <property type="project" value="InterPro"/>
</dbReference>
<dbReference type="PROSITE" id="PS00523">
    <property type="entry name" value="SULFATASE_1"/>
    <property type="match status" value="1"/>
</dbReference>
<feature type="transmembrane region" description="Helical" evidence="12">
    <location>
        <begin position="112"/>
        <end position="132"/>
    </location>
</feature>
<dbReference type="EMBL" id="JXJN01025958">
    <property type="status" value="NOT_ANNOTATED_CDS"/>
    <property type="molecule type" value="Genomic_DNA"/>
</dbReference>
<dbReference type="GO" id="GO:0016020">
    <property type="term" value="C:membrane"/>
    <property type="evidence" value="ECO:0007669"/>
    <property type="project" value="InterPro"/>
</dbReference>
<dbReference type="Pfam" id="PF02487">
    <property type="entry name" value="CLN3"/>
    <property type="match status" value="2"/>
</dbReference>
<dbReference type="FunFam" id="1.20.1250.20:FF:000427">
    <property type="entry name" value="Battenin"/>
    <property type="match status" value="1"/>
</dbReference>
<keyword evidence="9 12" id="KW-1133">Transmembrane helix</keyword>
<evidence type="ECO:0000313" key="15">
    <source>
        <dbReference type="Proteomes" id="UP000092460"/>
    </source>
</evidence>
<feature type="transmembrane region" description="Helical" evidence="12">
    <location>
        <begin position="204"/>
        <end position="221"/>
    </location>
</feature>
<feature type="domain" description="Sulfatase N-terminal" evidence="13">
    <location>
        <begin position="440"/>
        <end position="766"/>
    </location>
</feature>
<feature type="transmembrane region" description="Helical" evidence="12">
    <location>
        <begin position="320"/>
        <end position="340"/>
    </location>
</feature>
<evidence type="ECO:0000256" key="5">
    <source>
        <dbReference type="ARBA" id="ARBA00022692"/>
    </source>
</evidence>
<keyword evidence="8" id="KW-0106">Calcium</keyword>
<dbReference type="InterPro" id="IPR024607">
    <property type="entry name" value="Sulfatase_CS"/>
</dbReference>
<feature type="transmembrane region" description="Helical" evidence="12">
    <location>
        <begin position="174"/>
        <end position="192"/>
    </location>
</feature>
<dbReference type="CDD" id="cd06174">
    <property type="entry name" value="MFS"/>
    <property type="match status" value="1"/>
</dbReference>
<evidence type="ECO:0000256" key="7">
    <source>
        <dbReference type="ARBA" id="ARBA00022801"/>
    </source>
</evidence>
<dbReference type="CDD" id="cd16029">
    <property type="entry name" value="4-S"/>
    <property type="match status" value="1"/>
</dbReference>
<protein>
    <recommendedName>
        <fullName evidence="13">Sulfatase N-terminal domain-containing protein</fullName>
    </recommendedName>
</protein>
<accession>A0A1B0AKK3</accession>
<evidence type="ECO:0000256" key="12">
    <source>
        <dbReference type="SAM" id="Phobius"/>
    </source>
</evidence>
<evidence type="ECO:0000256" key="6">
    <source>
        <dbReference type="ARBA" id="ARBA00022723"/>
    </source>
</evidence>
<evidence type="ECO:0000256" key="4">
    <source>
        <dbReference type="ARBA" id="ARBA00008779"/>
    </source>
</evidence>
<dbReference type="GO" id="GO:0046872">
    <property type="term" value="F:metal ion binding"/>
    <property type="evidence" value="ECO:0007669"/>
    <property type="project" value="UniProtKB-KW"/>
</dbReference>
<evidence type="ECO:0000256" key="3">
    <source>
        <dbReference type="ARBA" id="ARBA00007467"/>
    </source>
</evidence>
<dbReference type="Gene3D" id="3.30.1120.10">
    <property type="match status" value="1"/>
</dbReference>
<dbReference type="InterPro" id="IPR000917">
    <property type="entry name" value="Sulfatase_N"/>
</dbReference>
<keyword evidence="5 12" id="KW-0812">Transmembrane</keyword>
<dbReference type="Proteomes" id="UP000092460">
    <property type="component" value="Unassembled WGS sequence"/>
</dbReference>
<dbReference type="PROSITE" id="PS00149">
    <property type="entry name" value="SULFATASE_2"/>
    <property type="match status" value="1"/>
</dbReference>
<sequence length="987" mass="111555">MPEVEEKGKTTLTKKTENVAPGGVQTRVVGPVPPLGGLWRDLIAYWILGLCNIYGYVVMLSAAHDVLDKFPHQTRSDKPHERDCHLVSTGAILLADVLPAMFVKMIMPFVPFRVHFLVALAVIFSAAGFLLVAMAYFEWMAILGVVITSASCGIGEATFLGYSSKFNKNVVSTWSSGGGAAGVIGSLSYAALTEFKFSPSESMLVMLIFPFIEAISFWVLLRKPQRAAASAITGALIEDQKPLIGFAQKFAYARTLVEYMMPLGLVFFFEYFINQGLFELVLFKNIFLDKSSQYRWLNVAYRIGEFVARSSVNLFQFPKIWLMVVFQFMNLVYFFTEVTFNYTPSVWITFTIVVWEGLLGGGAYVNTFYRMSHEIPPVRLQFAMSTVVQADAYGIALAGFLAIPVHNAICSLPLIESCASIIMVIIQTLHLAQSSEMVPPNIVIIMADDMGFDDVSFRGAKEFITPNIDALAYHGKILHRLYAPPMCTPSRSALLTGLYPFHTGTQHYILLNQEPWGPLTKFITMPEVFQAHGYSTNLIGKWHLGMGHKQFTPTYNGFDYHYGYWGAFIDYYDKTSKMETPGFSLGYDFRRNLDLECDKGNNTYVTDLFTAEAERIIMQNSGSKTLFLLVTHLAVHTANEEDPLQAPEEEIEKFSYIQDIRRRKYAAIVSKLDESVGRIVYALDRANKLNNTIVIFYSDNGAPTVGLFSNTGSNWPLRGQKNSPWEGGTRISGAIWAPLLQNRGSIFQQPMHVADWFATLAAAANIHLNQSLTLDGINLWTELVTSKTDTPPYSEREIVHSLDNQAEMYSYSKGQYKYIKGTSLEGRYDYHLSQRPKKIIDPREKYYYENIRQSAAFQALQKYDEKPLTNSRMHNLRVKASVQCEAKSLKPNSNCKPLEEECLFNVWKDPCEQRNLARLHKYDNIMKSMREDILKLKATAAPPLTGRGSPEYDPSRYDCTWTNYLDIFPKNYMLPCNRELLPCSRIA</sequence>
<feature type="transmembrane region" description="Helical" evidence="12">
    <location>
        <begin position="259"/>
        <end position="283"/>
    </location>
</feature>
<dbReference type="PANTHER" id="PTHR10342:SF264">
    <property type="entry name" value="MIP05773P-RELATED"/>
    <property type="match status" value="1"/>
</dbReference>
<feature type="transmembrane region" description="Helical" evidence="12">
    <location>
        <begin position="346"/>
        <end position="369"/>
    </location>
</feature>
<proteinExistence type="inferred from homology"/>
<reference evidence="14" key="2">
    <citation type="submission" date="2020-05" db="UniProtKB">
        <authorList>
            <consortium name="EnsemblMetazoa"/>
        </authorList>
    </citation>
    <scope>IDENTIFICATION</scope>
    <source>
        <strain evidence="14">IAEA</strain>
    </source>
</reference>
<dbReference type="InterPro" id="IPR047115">
    <property type="entry name" value="ARSB"/>
</dbReference>
<comment type="similarity">
    <text evidence="3">Belongs to the battenin family.</text>
</comment>
<evidence type="ECO:0000256" key="9">
    <source>
        <dbReference type="ARBA" id="ARBA00022989"/>
    </source>
</evidence>
<feature type="transmembrane region" description="Helical" evidence="12">
    <location>
        <begin position="43"/>
        <end position="63"/>
    </location>
</feature>
<dbReference type="Pfam" id="PF00884">
    <property type="entry name" value="Sulfatase"/>
    <property type="match status" value="1"/>
</dbReference>
<dbReference type="VEuPathDB" id="VectorBase:GPPI000156"/>
<keyword evidence="6" id="KW-0479">Metal-binding</keyword>
<dbReference type="PRINTS" id="PR01315">
    <property type="entry name" value="BATTENIN"/>
</dbReference>
<evidence type="ECO:0000256" key="8">
    <source>
        <dbReference type="ARBA" id="ARBA00022837"/>
    </source>
</evidence>
<feature type="transmembrane region" description="Helical" evidence="12">
    <location>
        <begin position="139"/>
        <end position="162"/>
    </location>
</feature>
<organism evidence="14 15">
    <name type="scientific">Glossina palpalis gambiensis</name>
    <dbReference type="NCBI Taxonomy" id="67801"/>
    <lineage>
        <taxon>Eukaryota</taxon>
        <taxon>Metazoa</taxon>
        <taxon>Ecdysozoa</taxon>
        <taxon>Arthropoda</taxon>
        <taxon>Hexapoda</taxon>
        <taxon>Insecta</taxon>
        <taxon>Pterygota</taxon>
        <taxon>Neoptera</taxon>
        <taxon>Endopterygota</taxon>
        <taxon>Diptera</taxon>
        <taxon>Brachycera</taxon>
        <taxon>Muscomorpha</taxon>
        <taxon>Hippoboscoidea</taxon>
        <taxon>Glossinidae</taxon>
        <taxon>Glossina</taxon>
    </lineage>
</organism>
<evidence type="ECO:0000256" key="1">
    <source>
        <dbReference type="ARBA" id="ARBA00001913"/>
    </source>
</evidence>
<evidence type="ECO:0000259" key="13">
    <source>
        <dbReference type="Pfam" id="PF00884"/>
    </source>
</evidence>
<dbReference type="InterPro" id="IPR003492">
    <property type="entry name" value="Battenin_disease_Cln3"/>
</dbReference>
<dbReference type="STRING" id="67801.A0A1B0AKK3"/>
<reference evidence="15" key="1">
    <citation type="submission" date="2015-01" db="EMBL/GenBank/DDBJ databases">
        <authorList>
            <person name="Aksoy S."/>
            <person name="Warren W."/>
            <person name="Wilson R.K."/>
        </authorList>
    </citation>
    <scope>NUCLEOTIDE SEQUENCE [LARGE SCALE GENOMIC DNA]</scope>
    <source>
        <strain evidence="15">IAEA</strain>
    </source>
</reference>
<dbReference type="SUPFAM" id="SSF103473">
    <property type="entry name" value="MFS general substrate transporter"/>
    <property type="match status" value="1"/>
</dbReference>
<evidence type="ECO:0000256" key="10">
    <source>
        <dbReference type="ARBA" id="ARBA00023136"/>
    </source>
</evidence>
<evidence type="ECO:0000313" key="14">
    <source>
        <dbReference type="EnsemblMetazoa" id="GPPI000156-PA"/>
    </source>
</evidence>
<dbReference type="PANTHER" id="PTHR10342">
    <property type="entry name" value="ARYLSULFATASE"/>
    <property type="match status" value="1"/>
</dbReference>
<dbReference type="Gene3D" id="3.40.720.10">
    <property type="entry name" value="Alkaline Phosphatase, subunit A"/>
    <property type="match status" value="1"/>
</dbReference>
<keyword evidence="10 12" id="KW-0472">Membrane</keyword>
<keyword evidence="11" id="KW-0325">Glycoprotein</keyword>
<feature type="transmembrane region" description="Helical" evidence="12">
    <location>
        <begin position="390"/>
        <end position="409"/>
    </location>
</feature>
<dbReference type="EnsemblMetazoa" id="GPPI000156-RA">
    <property type="protein sequence ID" value="GPPI000156-PA"/>
    <property type="gene ID" value="GPPI000156"/>
</dbReference>
<dbReference type="GO" id="GO:0012505">
    <property type="term" value="C:endomembrane system"/>
    <property type="evidence" value="ECO:0007669"/>
    <property type="project" value="UniProtKB-SubCell"/>
</dbReference>
<keyword evidence="15" id="KW-1185">Reference proteome</keyword>
<comment type="cofactor">
    <cofactor evidence="1">
        <name>Ca(2+)</name>
        <dbReference type="ChEBI" id="CHEBI:29108"/>
    </cofactor>
</comment>
<evidence type="ECO:0000256" key="2">
    <source>
        <dbReference type="ARBA" id="ARBA00004127"/>
    </source>
</evidence>
<dbReference type="GO" id="GO:0005773">
    <property type="term" value="C:vacuole"/>
    <property type="evidence" value="ECO:0007669"/>
    <property type="project" value="UniProtKB-ARBA"/>
</dbReference>
<dbReference type="AlphaFoldDB" id="A0A1B0AKK3"/>